<dbReference type="PANTHER" id="PTHR46118">
    <property type="entry name" value="PROTEIN ABHD11"/>
    <property type="match status" value="1"/>
</dbReference>
<feature type="compositionally biased region" description="Polar residues" evidence="2">
    <location>
        <begin position="1"/>
        <end position="13"/>
    </location>
</feature>
<keyword evidence="1 4" id="KW-0378">Hydrolase</keyword>
<evidence type="ECO:0000256" key="2">
    <source>
        <dbReference type="SAM" id="MobiDB-lite"/>
    </source>
</evidence>
<organism evidence="4 5">
    <name type="scientific">Phaeobacter italicus</name>
    <dbReference type="NCBI Taxonomy" id="481446"/>
    <lineage>
        <taxon>Bacteria</taxon>
        <taxon>Pseudomonadati</taxon>
        <taxon>Pseudomonadota</taxon>
        <taxon>Alphaproteobacteria</taxon>
        <taxon>Rhodobacterales</taxon>
        <taxon>Roseobacteraceae</taxon>
        <taxon>Phaeobacter</taxon>
    </lineage>
</organism>
<gene>
    <name evidence="4" type="primary">ybfF</name>
    <name evidence="4" type="ORF">NIT7321_01848</name>
</gene>
<proteinExistence type="predicted"/>
<dbReference type="SUPFAM" id="SSF53474">
    <property type="entry name" value="alpha/beta-Hydrolases"/>
    <property type="match status" value="1"/>
</dbReference>
<evidence type="ECO:0000256" key="1">
    <source>
        <dbReference type="ARBA" id="ARBA00022801"/>
    </source>
</evidence>
<dbReference type="STRING" id="481446.NIT7645_00947"/>
<keyword evidence="5" id="KW-1185">Reference proteome</keyword>
<dbReference type="EC" id="3.1.-.-" evidence="4"/>
<sequence length="288" mass="31819">MVRLTSPTGTFVPSNPAMGLAEPDRRSYQKAMLNILRHGAPTDKPTLMIAHGLYGSARNWGAIAKRLCDDRQVIAVDMRNHGDSPWTDSHSYSDMAADLAEVIAAEGGPVDLIGHSMGGKASMNLALQHPDLLRRLLVADIAPVQYSHSQIQFIHAMRGVDLNQVERRSDAEEQLARQGVEKALQSFFTQSLDLPNKRWRLNLDTLERDMPLVMGFPDLTKAGSPPVFEGPTLFLSGANSDYVLAEHRPIIKAMFSQSHFAKLPDSGHWLHAENPRAFVATARSFFDA</sequence>
<dbReference type="PANTHER" id="PTHR46118:SF4">
    <property type="entry name" value="PROTEIN ABHD11"/>
    <property type="match status" value="1"/>
</dbReference>
<accession>A0A0H5D1U0</accession>
<evidence type="ECO:0000313" key="5">
    <source>
        <dbReference type="Proteomes" id="UP000043764"/>
    </source>
</evidence>
<dbReference type="EMBL" id="CVRL01000025">
    <property type="protein sequence ID" value="CRL10999.1"/>
    <property type="molecule type" value="Genomic_DNA"/>
</dbReference>
<feature type="domain" description="AB hydrolase-1" evidence="3">
    <location>
        <begin position="49"/>
        <end position="280"/>
    </location>
</feature>
<dbReference type="InterPro" id="IPR029058">
    <property type="entry name" value="AB_hydrolase_fold"/>
</dbReference>
<evidence type="ECO:0000259" key="3">
    <source>
        <dbReference type="Pfam" id="PF12697"/>
    </source>
</evidence>
<dbReference type="GO" id="GO:0052689">
    <property type="term" value="F:carboxylic ester hydrolase activity"/>
    <property type="evidence" value="ECO:0007669"/>
    <property type="project" value="TreeGrafter"/>
</dbReference>
<dbReference type="AlphaFoldDB" id="A0A0H5D1U0"/>
<feature type="region of interest" description="Disordered" evidence="2">
    <location>
        <begin position="1"/>
        <end position="20"/>
    </location>
</feature>
<dbReference type="Pfam" id="PF12697">
    <property type="entry name" value="Abhydrolase_6"/>
    <property type="match status" value="1"/>
</dbReference>
<dbReference type="Proteomes" id="UP000043764">
    <property type="component" value="Unassembled WGS sequence"/>
</dbReference>
<dbReference type="PRINTS" id="PR00111">
    <property type="entry name" value="ABHYDROLASE"/>
</dbReference>
<dbReference type="InterPro" id="IPR000073">
    <property type="entry name" value="AB_hydrolase_1"/>
</dbReference>
<evidence type="ECO:0000313" key="4">
    <source>
        <dbReference type="EMBL" id="CRL10999.1"/>
    </source>
</evidence>
<name>A0A0H5D1U0_9RHOB</name>
<protein>
    <submittedName>
        <fullName evidence="4">Esterase YbfF</fullName>
        <ecNumber evidence="4">3.1.-.-</ecNumber>
    </submittedName>
</protein>
<reference evidence="5" key="1">
    <citation type="submission" date="2015-05" db="EMBL/GenBank/DDBJ databases">
        <authorList>
            <person name="Rodrigo-Torres Lidia"/>
            <person name="Arahal R.David."/>
        </authorList>
    </citation>
    <scope>NUCLEOTIDE SEQUENCE [LARGE SCALE GENOMIC DNA]</scope>
    <source>
        <strain evidence="5">CECT 7321</strain>
    </source>
</reference>
<dbReference type="Gene3D" id="3.40.50.1820">
    <property type="entry name" value="alpha/beta hydrolase"/>
    <property type="match status" value="1"/>
</dbReference>